<geneLocation type="mitochondrion" evidence="6"/>
<evidence type="ECO:0000256" key="5">
    <source>
        <dbReference type="SAM" id="Phobius"/>
    </source>
</evidence>
<proteinExistence type="predicted"/>
<sequence>MTKLYVKELKYRLFYVFLGGVTFFFVAFEYKEILILFILPIGLEFFVSSILTDVFFVCVQFCLFLTLSFGFVFFVVQLGLFFLPGLHWCEIKGGGLVIKILVFIYIPSLFCIYPFIYQVSWVIFSSYNLNLVGLIFEPNLTDYLNHARFLIKSLNFAIFITLFLVYLQYRSKNLILAKYRSGFFFFFLLFLAFVMPPDLVIQFYIGCPVLFLYEILTFLFNLYGKYKYFLTR</sequence>
<dbReference type="InterPro" id="IPR002033">
    <property type="entry name" value="TatC"/>
</dbReference>
<dbReference type="AlphaFoldDB" id="A0A4Y5T8R9"/>
<reference evidence="6" key="1">
    <citation type="submission" date="2018-02" db="EMBL/GenBank/DDBJ databases">
        <title>Mitochondrial genome of the brown alga Ishige okamurae.</title>
        <authorList>
            <person name="Liu F."/>
        </authorList>
    </citation>
    <scope>NUCLEOTIDE SEQUENCE</scope>
</reference>
<dbReference type="EMBL" id="MG940857">
    <property type="protein sequence ID" value="QDB64154.1"/>
    <property type="molecule type" value="Genomic_DNA"/>
</dbReference>
<keyword evidence="6" id="KW-0496">Mitochondrion</keyword>
<dbReference type="Pfam" id="PF00902">
    <property type="entry name" value="TatC"/>
    <property type="match status" value="1"/>
</dbReference>
<feature type="transmembrane region" description="Helical" evidence="5">
    <location>
        <begin position="179"/>
        <end position="195"/>
    </location>
</feature>
<evidence type="ECO:0000256" key="3">
    <source>
        <dbReference type="ARBA" id="ARBA00022989"/>
    </source>
</evidence>
<evidence type="ECO:0000313" key="6">
    <source>
        <dbReference type="EMBL" id="QDB64154.1"/>
    </source>
</evidence>
<keyword evidence="3 5" id="KW-1133">Transmembrane helix</keyword>
<feature type="transmembrane region" description="Helical" evidence="5">
    <location>
        <begin position="35"/>
        <end position="57"/>
    </location>
</feature>
<organism evidence="6">
    <name type="scientific">Ishige okamurae</name>
    <dbReference type="NCBI Taxonomy" id="233772"/>
    <lineage>
        <taxon>Eukaryota</taxon>
        <taxon>Sar</taxon>
        <taxon>Stramenopiles</taxon>
        <taxon>Ochrophyta</taxon>
        <taxon>PX clade</taxon>
        <taxon>Phaeophyceae</taxon>
        <taxon>Ectocarpales</taxon>
        <taxon>Ishigeaceae</taxon>
        <taxon>Ishige</taxon>
    </lineage>
</organism>
<keyword evidence="2 5" id="KW-0812">Transmembrane</keyword>
<evidence type="ECO:0000256" key="4">
    <source>
        <dbReference type="ARBA" id="ARBA00023136"/>
    </source>
</evidence>
<evidence type="ECO:0000256" key="1">
    <source>
        <dbReference type="ARBA" id="ARBA00004141"/>
    </source>
</evidence>
<gene>
    <name evidence="6" type="primary">tatC</name>
</gene>
<evidence type="ECO:0000256" key="2">
    <source>
        <dbReference type="ARBA" id="ARBA00022692"/>
    </source>
</evidence>
<feature type="transmembrane region" description="Helical" evidence="5">
    <location>
        <begin position="63"/>
        <end position="84"/>
    </location>
</feature>
<dbReference type="GO" id="GO:0016020">
    <property type="term" value="C:membrane"/>
    <property type="evidence" value="ECO:0007669"/>
    <property type="project" value="UniProtKB-SubCell"/>
</dbReference>
<protein>
    <submittedName>
        <fullName evidence="6">SecY-independent protein translocase component tatC</fullName>
    </submittedName>
</protein>
<accession>A0A4Y5T8R9</accession>
<keyword evidence="4 5" id="KW-0472">Membrane</keyword>
<feature type="transmembrane region" description="Helical" evidence="5">
    <location>
        <begin position="96"/>
        <end position="116"/>
    </location>
</feature>
<feature type="transmembrane region" description="Helical" evidence="5">
    <location>
        <begin position="12"/>
        <end position="28"/>
    </location>
</feature>
<name>A0A4Y5T8R9_9PHAE</name>
<feature type="transmembrane region" description="Helical" evidence="5">
    <location>
        <begin position="201"/>
        <end position="223"/>
    </location>
</feature>
<comment type="subcellular location">
    <subcellularLocation>
        <location evidence="1">Membrane</location>
        <topology evidence="1">Multi-pass membrane protein</topology>
    </subcellularLocation>
</comment>
<feature type="transmembrane region" description="Helical" evidence="5">
    <location>
        <begin position="149"/>
        <end position="167"/>
    </location>
</feature>